<reference evidence="3" key="1">
    <citation type="submission" date="2021-02" db="EMBL/GenBank/DDBJ databases">
        <authorList>
            <person name="Nowell W R."/>
        </authorList>
    </citation>
    <scope>NUCLEOTIDE SEQUENCE</scope>
    <source>
        <strain evidence="3">Ploen Becks lab</strain>
    </source>
</reference>
<keyword evidence="1" id="KW-0472">Membrane</keyword>
<gene>
    <name evidence="3" type="ORF">OXX778_LOCUS12092</name>
</gene>
<sequence>MSEYARFFAFVVFIIVLLTIFYNLKLEPNSRKPALFCPEQTVASTKTSSKETNKVQTSHHSKLVEDEDIVLNYDRKGYFSNKDKRTESIPFVTGDSFRFFAHYVFDDIENTIPRDYNLKPKAIIFVKTDFLEQFFDGFFENLKSKIILISHNSDLGVTDIYLKYLNDDRMIVWFAQNTLINHTKLIPIPIGFLNAHFSQKHNEKLLEIKNNGLKSWNDRNTLLYVNFDKNTNQYARANLFDEFQNIKGVRIMKERVTFSEYIRHINDSKFVLCPKGNGLDTKRLYETVLLGAIPVVESSFNNPIYENSTVLVLPKLNDLTQDMLINPQNYIKNMNFSKHIVYMNYWLKKLYSHI</sequence>
<evidence type="ECO:0000256" key="1">
    <source>
        <dbReference type="SAM" id="Phobius"/>
    </source>
</evidence>
<protein>
    <recommendedName>
        <fullName evidence="2">Exostosin GT47 domain-containing protein</fullName>
    </recommendedName>
</protein>
<dbReference type="Pfam" id="PF03016">
    <property type="entry name" value="Exostosin_GT47"/>
    <property type="match status" value="1"/>
</dbReference>
<dbReference type="InterPro" id="IPR055286">
    <property type="entry name" value="RXYLT1-like"/>
</dbReference>
<dbReference type="PANTHER" id="PTHR15576:SF1">
    <property type="entry name" value="RIBITOL-5-PHOSPHATE XYLOSYLTRANSFERASE 1"/>
    <property type="match status" value="1"/>
</dbReference>
<feature type="transmembrane region" description="Helical" evidence="1">
    <location>
        <begin position="6"/>
        <end position="24"/>
    </location>
</feature>
<name>A0A814AGD0_9BILA</name>
<comment type="caution">
    <text evidence="3">The sequence shown here is derived from an EMBL/GenBank/DDBJ whole genome shotgun (WGS) entry which is preliminary data.</text>
</comment>
<dbReference type="InterPro" id="IPR040911">
    <property type="entry name" value="Exostosin_GT47"/>
</dbReference>
<proteinExistence type="predicted"/>
<dbReference type="OrthoDB" id="446027at2759"/>
<accession>A0A814AGD0</accession>
<organism evidence="3 4">
    <name type="scientific">Brachionus calyciflorus</name>
    <dbReference type="NCBI Taxonomy" id="104777"/>
    <lineage>
        <taxon>Eukaryota</taxon>
        <taxon>Metazoa</taxon>
        <taxon>Spiralia</taxon>
        <taxon>Gnathifera</taxon>
        <taxon>Rotifera</taxon>
        <taxon>Eurotatoria</taxon>
        <taxon>Monogononta</taxon>
        <taxon>Pseudotrocha</taxon>
        <taxon>Ploima</taxon>
        <taxon>Brachionidae</taxon>
        <taxon>Brachionus</taxon>
    </lineage>
</organism>
<evidence type="ECO:0000313" key="3">
    <source>
        <dbReference type="EMBL" id="CAF0914835.1"/>
    </source>
</evidence>
<evidence type="ECO:0000259" key="2">
    <source>
        <dbReference type="Pfam" id="PF03016"/>
    </source>
</evidence>
<dbReference type="GO" id="GO:0005794">
    <property type="term" value="C:Golgi apparatus"/>
    <property type="evidence" value="ECO:0007669"/>
    <property type="project" value="TreeGrafter"/>
</dbReference>
<keyword evidence="4" id="KW-1185">Reference proteome</keyword>
<dbReference type="PANTHER" id="PTHR15576">
    <property type="entry name" value="RIBITOL-5-PHOSPHATE XYLOSYLTRANSFERASE 1"/>
    <property type="match status" value="1"/>
</dbReference>
<dbReference type="GO" id="GO:0035269">
    <property type="term" value="P:protein O-linked glycosylation via mannose"/>
    <property type="evidence" value="ECO:0007669"/>
    <property type="project" value="InterPro"/>
</dbReference>
<evidence type="ECO:0000313" key="4">
    <source>
        <dbReference type="Proteomes" id="UP000663879"/>
    </source>
</evidence>
<dbReference type="Proteomes" id="UP000663879">
    <property type="component" value="Unassembled WGS sequence"/>
</dbReference>
<dbReference type="AlphaFoldDB" id="A0A814AGD0"/>
<keyword evidence="1" id="KW-1133">Transmembrane helix</keyword>
<dbReference type="EMBL" id="CAJNOC010002138">
    <property type="protein sequence ID" value="CAF0914835.1"/>
    <property type="molecule type" value="Genomic_DNA"/>
</dbReference>
<keyword evidence="1" id="KW-0812">Transmembrane</keyword>
<dbReference type="GO" id="GO:0120053">
    <property type="term" value="F:ribitol beta-1,4-xylosyltransferase activity"/>
    <property type="evidence" value="ECO:0007669"/>
    <property type="project" value="InterPro"/>
</dbReference>
<feature type="domain" description="Exostosin GT47" evidence="2">
    <location>
        <begin position="211"/>
        <end position="296"/>
    </location>
</feature>